<reference evidence="3" key="2">
    <citation type="submission" date="2015-01" db="EMBL/GenBank/DDBJ databases">
        <title>Evolutionary Origins and Diversification of the Mycorrhizal Mutualists.</title>
        <authorList>
            <consortium name="DOE Joint Genome Institute"/>
            <consortium name="Mycorrhizal Genomics Consortium"/>
            <person name="Kohler A."/>
            <person name="Kuo A."/>
            <person name="Nagy L.G."/>
            <person name="Floudas D."/>
            <person name="Copeland A."/>
            <person name="Barry K.W."/>
            <person name="Cichocki N."/>
            <person name="Veneault-Fourrey C."/>
            <person name="LaButti K."/>
            <person name="Lindquist E.A."/>
            <person name="Lipzen A."/>
            <person name="Lundell T."/>
            <person name="Morin E."/>
            <person name="Murat C."/>
            <person name="Riley R."/>
            <person name="Ohm R."/>
            <person name="Sun H."/>
            <person name="Tunlid A."/>
            <person name="Henrissat B."/>
            <person name="Grigoriev I.V."/>
            <person name="Hibbett D.S."/>
            <person name="Martin F."/>
        </authorList>
    </citation>
    <scope>NUCLEOTIDE SEQUENCE [LARGE SCALE GENOMIC DNA]</scope>
    <source>
        <strain evidence="3">Foug A</strain>
    </source>
</reference>
<dbReference type="Gene3D" id="1.10.510.10">
    <property type="entry name" value="Transferase(Phosphotransferase) domain 1"/>
    <property type="match status" value="1"/>
</dbReference>
<dbReference type="Proteomes" id="UP000053989">
    <property type="component" value="Unassembled WGS sequence"/>
</dbReference>
<dbReference type="PANTHER" id="PTHR23257">
    <property type="entry name" value="SERINE-THREONINE PROTEIN KINASE"/>
    <property type="match status" value="1"/>
</dbReference>
<keyword evidence="3" id="KW-1185">Reference proteome</keyword>
<accession>A0A0C3DLW6</accession>
<dbReference type="InterPro" id="IPR000719">
    <property type="entry name" value="Prot_kinase_dom"/>
</dbReference>
<dbReference type="EMBL" id="KN822107">
    <property type="protein sequence ID" value="KIM57036.1"/>
    <property type="molecule type" value="Genomic_DNA"/>
</dbReference>
<proteinExistence type="predicted"/>
<dbReference type="GO" id="GO:0007165">
    <property type="term" value="P:signal transduction"/>
    <property type="evidence" value="ECO:0007669"/>
    <property type="project" value="TreeGrafter"/>
</dbReference>
<dbReference type="SMART" id="SM00220">
    <property type="entry name" value="S_TKc"/>
    <property type="match status" value="1"/>
</dbReference>
<dbReference type="PROSITE" id="PS00108">
    <property type="entry name" value="PROTEIN_KINASE_ST"/>
    <property type="match status" value="1"/>
</dbReference>
<dbReference type="GO" id="GO:0005737">
    <property type="term" value="C:cytoplasm"/>
    <property type="evidence" value="ECO:0007669"/>
    <property type="project" value="TreeGrafter"/>
</dbReference>
<dbReference type="AlphaFoldDB" id="A0A0C3DLW6"/>
<dbReference type="Pfam" id="PF00069">
    <property type="entry name" value="Pkinase"/>
    <property type="match status" value="1"/>
</dbReference>
<evidence type="ECO:0000259" key="1">
    <source>
        <dbReference type="PROSITE" id="PS50011"/>
    </source>
</evidence>
<gene>
    <name evidence="2" type="ORF">SCLCIDRAFT_65373</name>
</gene>
<dbReference type="STRING" id="1036808.A0A0C3DLW6"/>
<dbReference type="PROSITE" id="PS50011">
    <property type="entry name" value="PROTEIN_KINASE_DOM"/>
    <property type="match status" value="1"/>
</dbReference>
<dbReference type="InterPro" id="IPR008271">
    <property type="entry name" value="Ser/Thr_kinase_AS"/>
</dbReference>
<name>A0A0C3DLW6_9AGAM</name>
<evidence type="ECO:0000313" key="3">
    <source>
        <dbReference type="Proteomes" id="UP000053989"/>
    </source>
</evidence>
<protein>
    <recommendedName>
        <fullName evidence="1">Protein kinase domain-containing protein</fullName>
    </recommendedName>
</protein>
<sequence length="206" mass="22999">EARTWSKLSHQNVLPLHGITTDFDDAISMVSTWMVNGDAHHYVQNPEVDPRPLLHDIAQGLHYLHTRELGAIFHGDLKGHNVLISPEGRALLTDFGFSRVINSSFSIPQPCGGTLRWMAPEILDSGEPSGAGDVWAFGMTCLELFTRKVPFPEYQNVCAVQSAILNGRPCRPSLEETLSRLTGCWWNLCNLCWEFDQISRPSISVV</sequence>
<dbReference type="InterPro" id="IPR050167">
    <property type="entry name" value="Ser_Thr_protein_kinase"/>
</dbReference>
<feature type="non-terminal residue" evidence="2">
    <location>
        <position position="206"/>
    </location>
</feature>
<feature type="domain" description="Protein kinase" evidence="1">
    <location>
        <begin position="1"/>
        <end position="206"/>
    </location>
</feature>
<evidence type="ECO:0000313" key="2">
    <source>
        <dbReference type="EMBL" id="KIM57036.1"/>
    </source>
</evidence>
<feature type="non-terminal residue" evidence="2">
    <location>
        <position position="1"/>
    </location>
</feature>
<dbReference type="HOGENOM" id="CLU_000288_7_18_1"/>
<dbReference type="OrthoDB" id="346907at2759"/>
<reference evidence="2 3" key="1">
    <citation type="submission" date="2014-04" db="EMBL/GenBank/DDBJ databases">
        <authorList>
            <consortium name="DOE Joint Genome Institute"/>
            <person name="Kuo A."/>
            <person name="Kohler A."/>
            <person name="Nagy L.G."/>
            <person name="Floudas D."/>
            <person name="Copeland A."/>
            <person name="Barry K.W."/>
            <person name="Cichocki N."/>
            <person name="Veneault-Fourrey C."/>
            <person name="LaButti K."/>
            <person name="Lindquist E.A."/>
            <person name="Lipzen A."/>
            <person name="Lundell T."/>
            <person name="Morin E."/>
            <person name="Murat C."/>
            <person name="Sun H."/>
            <person name="Tunlid A."/>
            <person name="Henrissat B."/>
            <person name="Grigoriev I.V."/>
            <person name="Hibbett D.S."/>
            <person name="Martin F."/>
            <person name="Nordberg H.P."/>
            <person name="Cantor M.N."/>
            <person name="Hua S.X."/>
        </authorList>
    </citation>
    <scope>NUCLEOTIDE SEQUENCE [LARGE SCALE GENOMIC DNA]</scope>
    <source>
        <strain evidence="2 3">Foug A</strain>
    </source>
</reference>
<dbReference type="GO" id="GO:0004672">
    <property type="term" value="F:protein kinase activity"/>
    <property type="evidence" value="ECO:0007669"/>
    <property type="project" value="InterPro"/>
</dbReference>
<organism evidence="2 3">
    <name type="scientific">Scleroderma citrinum Foug A</name>
    <dbReference type="NCBI Taxonomy" id="1036808"/>
    <lineage>
        <taxon>Eukaryota</taxon>
        <taxon>Fungi</taxon>
        <taxon>Dikarya</taxon>
        <taxon>Basidiomycota</taxon>
        <taxon>Agaricomycotina</taxon>
        <taxon>Agaricomycetes</taxon>
        <taxon>Agaricomycetidae</taxon>
        <taxon>Boletales</taxon>
        <taxon>Sclerodermatineae</taxon>
        <taxon>Sclerodermataceae</taxon>
        <taxon>Scleroderma</taxon>
    </lineage>
</organism>
<dbReference type="GO" id="GO:0005524">
    <property type="term" value="F:ATP binding"/>
    <property type="evidence" value="ECO:0007669"/>
    <property type="project" value="InterPro"/>
</dbReference>
<dbReference type="InParanoid" id="A0A0C3DLW6"/>
<dbReference type="InterPro" id="IPR011009">
    <property type="entry name" value="Kinase-like_dom_sf"/>
</dbReference>
<dbReference type="SUPFAM" id="SSF56112">
    <property type="entry name" value="Protein kinase-like (PK-like)"/>
    <property type="match status" value="1"/>
</dbReference>